<dbReference type="Gene3D" id="3.30.200.20">
    <property type="entry name" value="Phosphorylase Kinase, domain 1"/>
    <property type="match status" value="1"/>
</dbReference>
<dbReference type="SUPFAM" id="SSF56112">
    <property type="entry name" value="Protein kinase-like (PK-like)"/>
    <property type="match status" value="1"/>
</dbReference>
<comment type="catalytic activity">
    <reaction evidence="7">
        <text>L-threonyl-[protein] + ATP = O-phospho-L-threonyl-[protein] + ADP + H(+)</text>
        <dbReference type="Rhea" id="RHEA:46608"/>
        <dbReference type="Rhea" id="RHEA-COMP:11060"/>
        <dbReference type="Rhea" id="RHEA-COMP:11605"/>
        <dbReference type="ChEBI" id="CHEBI:15378"/>
        <dbReference type="ChEBI" id="CHEBI:30013"/>
        <dbReference type="ChEBI" id="CHEBI:30616"/>
        <dbReference type="ChEBI" id="CHEBI:61977"/>
        <dbReference type="ChEBI" id="CHEBI:456216"/>
        <dbReference type="EC" id="2.7.11.1"/>
    </reaction>
</comment>
<reference evidence="12" key="1">
    <citation type="submission" date="2022-06" db="EMBL/GenBank/DDBJ databases">
        <authorList>
            <consortium name="SYNGENTA / RWTH Aachen University"/>
        </authorList>
    </citation>
    <scope>NUCLEOTIDE SEQUENCE</scope>
</reference>
<dbReference type="Pfam" id="PF00069">
    <property type="entry name" value="Pkinase"/>
    <property type="match status" value="1"/>
</dbReference>
<evidence type="ECO:0000256" key="10">
    <source>
        <dbReference type="RuleBase" id="RU000304"/>
    </source>
</evidence>
<dbReference type="InterPro" id="IPR008271">
    <property type="entry name" value="Ser/Thr_kinase_AS"/>
</dbReference>
<accession>A0AAV0AQ60</accession>
<dbReference type="EC" id="2.7.11.1" evidence="1"/>
<dbReference type="PROSITE" id="PS50011">
    <property type="entry name" value="PROTEIN_KINASE_DOM"/>
    <property type="match status" value="1"/>
</dbReference>
<dbReference type="AlphaFoldDB" id="A0AAV0AQ60"/>
<evidence type="ECO:0000256" key="7">
    <source>
        <dbReference type="ARBA" id="ARBA00047899"/>
    </source>
</evidence>
<evidence type="ECO:0000256" key="8">
    <source>
        <dbReference type="ARBA" id="ARBA00048679"/>
    </source>
</evidence>
<comment type="catalytic activity">
    <reaction evidence="8">
        <text>L-seryl-[protein] + ATP = O-phospho-L-seryl-[protein] + ADP + H(+)</text>
        <dbReference type="Rhea" id="RHEA:17989"/>
        <dbReference type="Rhea" id="RHEA-COMP:9863"/>
        <dbReference type="Rhea" id="RHEA-COMP:11604"/>
        <dbReference type="ChEBI" id="CHEBI:15378"/>
        <dbReference type="ChEBI" id="CHEBI:29999"/>
        <dbReference type="ChEBI" id="CHEBI:30616"/>
        <dbReference type="ChEBI" id="CHEBI:83421"/>
        <dbReference type="ChEBI" id="CHEBI:456216"/>
        <dbReference type="EC" id="2.7.11.1"/>
    </reaction>
</comment>
<evidence type="ECO:0000313" key="13">
    <source>
        <dbReference type="Proteomes" id="UP001153365"/>
    </source>
</evidence>
<dbReference type="PROSITE" id="PS00108">
    <property type="entry name" value="PROTEIN_KINASE_ST"/>
    <property type="match status" value="1"/>
</dbReference>
<keyword evidence="13" id="KW-1185">Reference proteome</keyword>
<gene>
    <name evidence="12" type="ORF">PPACK8108_LOCUS5858</name>
</gene>
<dbReference type="PANTHER" id="PTHR24343:SF137">
    <property type="entry name" value="SERINE_THREONINE-PROTEIN KINASE HRK1"/>
    <property type="match status" value="1"/>
</dbReference>
<keyword evidence="6 9" id="KW-0067">ATP-binding</keyword>
<evidence type="ECO:0000256" key="9">
    <source>
        <dbReference type="PROSITE-ProRule" id="PRU10141"/>
    </source>
</evidence>
<evidence type="ECO:0000256" key="1">
    <source>
        <dbReference type="ARBA" id="ARBA00012513"/>
    </source>
</evidence>
<dbReference type="InterPro" id="IPR017441">
    <property type="entry name" value="Protein_kinase_ATP_BS"/>
</dbReference>
<dbReference type="GO" id="GO:0005524">
    <property type="term" value="F:ATP binding"/>
    <property type="evidence" value="ECO:0007669"/>
    <property type="project" value="UniProtKB-UniRule"/>
</dbReference>
<feature type="binding site" evidence="9">
    <location>
        <position position="36"/>
    </location>
    <ligand>
        <name>ATP</name>
        <dbReference type="ChEBI" id="CHEBI:30616"/>
    </ligand>
</feature>
<comment type="caution">
    <text evidence="12">The sequence shown here is derived from an EMBL/GenBank/DDBJ whole genome shotgun (WGS) entry which is preliminary data.</text>
</comment>
<keyword evidence="3" id="KW-0808">Transferase</keyword>
<sequence>IAKKYGKFGKTLGSGAGGTVRVLCGNPGAAKKYAVKQFRNRKSDESHREYLKKITAEFCIGSTLHHPNVIETIEIIQEKGKFYEIMEYAEYDLFAIVQSGNMNQAEIDCVFKQILTGISYLHSMGLAHRDLKLDNCVMDSRNVVKLIDFGTATVFQYFPKKAKSFILAKGVVGSDPYLAPEVVNSEMYDPRLVDIWSIGIMYVCMSLGKFPWMLALNEKDGGYREYVGQVSGIEKHWPTMWGDSDSSASDFSSGNKRSEEETLMNRVNVLKLLPNRAKYTIMRMLAVDVKKRYRIEDIIRDDDEVKLGAASQSNFEPHQNQTWDWIESIQSCSFGTCESHNHTKC</sequence>
<dbReference type="Gene3D" id="1.10.510.10">
    <property type="entry name" value="Transferase(Phosphotransferase) domain 1"/>
    <property type="match status" value="1"/>
</dbReference>
<evidence type="ECO:0000256" key="6">
    <source>
        <dbReference type="ARBA" id="ARBA00022840"/>
    </source>
</evidence>
<dbReference type="SMART" id="SM00220">
    <property type="entry name" value="S_TKc"/>
    <property type="match status" value="1"/>
</dbReference>
<dbReference type="GO" id="GO:0004674">
    <property type="term" value="F:protein serine/threonine kinase activity"/>
    <property type="evidence" value="ECO:0007669"/>
    <property type="project" value="UniProtKB-KW"/>
</dbReference>
<dbReference type="Proteomes" id="UP001153365">
    <property type="component" value="Unassembled WGS sequence"/>
</dbReference>
<evidence type="ECO:0000256" key="2">
    <source>
        <dbReference type="ARBA" id="ARBA00022527"/>
    </source>
</evidence>
<evidence type="ECO:0000259" key="11">
    <source>
        <dbReference type="PROSITE" id="PS50011"/>
    </source>
</evidence>
<dbReference type="PROSITE" id="PS00107">
    <property type="entry name" value="PROTEIN_KINASE_ATP"/>
    <property type="match status" value="1"/>
</dbReference>
<feature type="non-terminal residue" evidence="12">
    <location>
        <position position="1"/>
    </location>
</feature>
<dbReference type="InterPro" id="IPR011009">
    <property type="entry name" value="Kinase-like_dom_sf"/>
</dbReference>
<keyword evidence="4 9" id="KW-0547">Nucleotide-binding</keyword>
<protein>
    <recommendedName>
        <fullName evidence="1">non-specific serine/threonine protein kinase</fullName>
        <ecNumber evidence="1">2.7.11.1</ecNumber>
    </recommendedName>
</protein>
<feature type="domain" description="Protein kinase" evidence="11">
    <location>
        <begin position="6"/>
        <end position="305"/>
    </location>
</feature>
<dbReference type="GO" id="GO:0005829">
    <property type="term" value="C:cytosol"/>
    <property type="evidence" value="ECO:0007669"/>
    <property type="project" value="TreeGrafter"/>
</dbReference>
<dbReference type="EMBL" id="CALTRL010001137">
    <property type="protein sequence ID" value="CAH7671096.1"/>
    <property type="molecule type" value="Genomic_DNA"/>
</dbReference>
<evidence type="ECO:0000313" key="12">
    <source>
        <dbReference type="EMBL" id="CAH7671096.1"/>
    </source>
</evidence>
<keyword evidence="2 10" id="KW-0723">Serine/threonine-protein kinase</keyword>
<name>A0AAV0AQ60_PHAPC</name>
<dbReference type="InterPro" id="IPR000719">
    <property type="entry name" value="Prot_kinase_dom"/>
</dbReference>
<keyword evidence="5 12" id="KW-0418">Kinase</keyword>
<proteinExistence type="inferred from homology"/>
<comment type="similarity">
    <text evidence="10">Belongs to the protein kinase superfamily.</text>
</comment>
<dbReference type="PANTHER" id="PTHR24343">
    <property type="entry name" value="SERINE/THREONINE KINASE"/>
    <property type="match status" value="1"/>
</dbReference>
<evidence type="ECO:0000256" key="5">
    <source>
        <dbReference type="ARBA" id="ARBA00022777"/>
    </source>
</evidence>
<organism evidence="12 13">
    <name type="scientific">Phakopsora pachyrhizi</name>
    <name type="common">Asian soybean rust disease fungus</name>
    <dbReference type="NCBI Taxonomy" id="170000"/>
    <lineage>
        <taxon>Eukaryota</taxon>
        <taxon>Fungi</taxon>
        <taxon>Dikarya</taxon>
        <taxon>Basidiomycota</taxon>
        <taxon>Pucciniomycotina</taxon>
        <taxon>Pucciniomycetes</taxon>
        <taxon>Pucciniales</taxon>
        <taxon>Phakopsoraceae</taxon>
        <taxon>Phakopsora</taxon>
    </lineage>
</organism>
<evidence type="ECO:0000256" key="4">
    <source>
        <dbReference type="ARBA" id="ARBA00022741"/>
    </source>
</evidence>
<evidence type="ECO:0000256" key="3">
    <source>
        <dbReference type="ARBA" id="ARBA00022679"/>
    </source>
</evidence>